<dbReference type="PANTHER" id="PTHR34582">
    <property type="entry name" value="UPF0702 TRANSMEMBRANE PROTEIN YCAP"/>
    <property type="match status" value="1"/>
</dbReference>
<keyword evidence="6" id="KW-0472">Membrane</keyword>
<evidence type="ECO:0000256" key="3">
    <source>
        <dbReference type="ARBA" id="ARBA00022475"/>
    </source>
</evidence>
<sequence>MLWMVWVFLLKPVIVFSIAYILFRLAGKKAVSQMNNFDLLLTFAIGTIISEPILTSKLPMSIYYAGAFLVLYLIMSKLSLSNKWRWLLVVSPTVLIRNGDIDERGLRKERLTVNELLGKLREKGYADPADIDLAIIEETGEVSVIPKEEARAVQVRDLNMEAERNFIPIPLILDGEILDHNLKYLQKNRSWLFEKLEEKGYSPKLLSSITLGTMNARGDISLDLNTANEPQHDPYLYKPGNNN</sequence>
<accession>A0A0D1JI80</accession>
<dbReference type="InterPro" id="IPR023090">
    <property type="entry name" value="UPF0702_alpha/beta_dom_sf"/>
</dbReference>
<feature type="domain" description="YetF C-terminal" evidence="7">
    <location>
        <begin position="83"/>
        <end position="203"/>
    </location>
</feature>
<dbReference type="EMBL" id="JXBC01000002">
    <property type="protein sequence ID" value="KIU12274.1"/>
    <property type="molecule type" value="Genomic_DNA"/>
</dbReference>
<dbReference type="Proteomes" id="UP000032247">
    <property type="component" value="Unassembled WGS sequence"/>
</dbReference>
<keyword evidence="3" id="KW-1003">Cell membrane</keyword>
<dbReference type="GO" id="GO:0005886">
    <property type="term" value="C:plasma membrane"/>
    <property type="evidence" value="ECO:0007669"/>
    <property type="project" value="UniProtKB-SubCell"/>
</dbReference>
<organism evidence="9 10">
    <name type="scientific">Bacillus subtilis</name>
    <dbReference type="NCBI Taxonomy" id="1423"/>
    <lineage>
        <taxon>Bacteria</taxon>
        <taxon>Bacillati</taxon>
        <taxon>Bacillota</taxon>
        <taxon>Bacilli</taxon>
        <taxon>Bacillales</taxon>
        <taxon>Bacillaceae</taxon>
        <taxon>Bacillus</taxon>
    </lineage>
</organism>
<keyword evidence="5" id="KW-1133">Transmembrane helix</keyword>
<reference evidence="9 10" key="1">
    <citation type="submission" date="2014-12" db="EMBL/GenBank/DDBJ databases">
        <title>Comparative genome analysis of Bacillus coagulans HM-08, Clostridium butyricum HM-68, Bacillus subtilis HM-66 and Bacillus licheniformis BL-09.</title>
        <authorList>
            <person name="Zhang H."/>
        </authorList>
    </citation>
    <scope>NUCLEOTIDE SEQUENCE [LARGE SCALE GENOMIC DNA]</scope>
    <source>
        <strain evidence="9 10">HM-66</strain>
    </source>
</reference>
<comment type="subcellular location">
    <subcellularLocation>
        <location evidence="1">Cell membrane</location>
        <topology evidence="1">Multi-pass membrane protein</topology>
    </subcellularLocation>
</comment>
<evidence type="ECO:0008006" key="11">
    <source>
        <dbReference type="Google" id="ProtNLM"/>
    </source>
</evidence>
<evidence type="ECO:0000256" key="1">
    <source>
        <dbReference type="ARBA" id="ARBA00004651"/>
    </source>
</evidence>
<dbReference type="Pfam" id="PF04239">
    <property type="entry name" value="DUF421"/>
    <property type="match status" value="1"/>
</dbReference>
<dbReference type="PATRIC" id="fig|1423.134.peg.3267"/>
<dbReference type="PANTHER" id="PTHR34582:SF6">
    <property type="entry name" value="UPF0702 TRANSMEMBRANE PROTEIN YCAP"/>
    <property type="match status" value="1"/>
</dbReference>
<comment type="similarity">
    <text evidence="2">Belongs to the UPF0702 family.</text>
</comment>
<dbReference type="InterPro" id="IPR048454">
    <property type="entry name" value="YetF_N"/>
</dbReference>
<protein>
    <recommendedName>
        <fullName evidence="11">DUF421 domain-containing protein</fullName>
    </recommendedName>
</protein>
<evidence type="ECO:0000256" key="4">
    <source>
        <dbReference type="ARBA" id="ARBA00022692"/>
    </source>
</evidence>
<evidence type="ECO:0000256" key="6">
    <source>
        <dbReference type="ARBA" id="ARBA00023136"/>
    </source>
</evidence>
<evidence type="ECO:0000313" key="9">
    <source>
        <dbReference type="EMBL" id="KIU12274.1"/>
    </source>
</evidence>
<keyword evidence="4" id="KW-0812">Transmembrane</keyword>
<feature type="domain" description="YetF-like N-terminal transmembrane" evidence="8">
    <location>
        <begin position="9"/>
        <end position="73"/>
    </location>
</feature>
<evidence type="ECO:0000313" key="10">
    <source>
        <dbReference type="Proteomes" id="UP000032247"/>
    </source>
</evidence>
<dbReference type="STRING" id="483913.AN935_06795"/>
<dbReference type="RefSeq" id="WP_015715759.1">
    <property type="nucleotide sequence ID" value="NZ_BDCV01000001.1"/>
</dbReference>
<dbReference type="Pfam" id="PF20730">
    <property type="entry name" value="YetF_N"/>
    <property type="match status" value="1"/>
</dbReference>
<evidence type="ECO:0000256" key="5">
    <source>
        <dbReference type="ARBA" id="ARBA00022989"/>
    </source>
</evidence>
<proteinExistence type="inferred from homology"/>
<gene>
    <name evidence="9" type="ORF">SC09_Contig19orf00697</name>
</gene>
<evidence type="ECO:0000256" key="2">
    <source>
        <dbReference type="ARBA" id="ARBA00006448"/>
    </source>
</evidence>
<dbReference type="AlphaFoldDB" id="A0A0D1JI80"/>
<dbReference type="InterPro" id="IPR007353">
    <property type="entry name" value="DUF421"/>
</dbReference>
<comment type="caution">
    <text evidence="9">The sequence shown here is derived from an EMBL/GenBank/DDBJ whole genome shotgun (WGS) entry which is preliminary data.</text>
</comment>
<dbReference type="Gene3D" id="3.30.240.20">
    <property type="entry name" value="bsu07140 like domains"/>
    <property type="match status" value="2"/>
</dbReference>
<name>A0A0D1JI80_BACIU</name>
<evidence type="ECO:0000259" key="7">
    <source>
        <dbReference type="Pfam" id="PF04239"/>
    </source>
</evidence>
<evidence type="ECO:0000259" key="8">
    <source>
        <dbReference type="Pfam" id="PF20730"/>
    </source>
</evidence>